<dbReference type="Proteomes" id="UP000805649">
    <property type="component" value="Unassembled WGS sequence"/>
</dbReference>
<keyword evidence="1" id="KW-0808">Transferase</keyword>
<reference evidence="1 2" key="1">
    <citation type="journal article" date="2020" name="Phytopathology">
        <title>Genome Sequence Resources of Colletotrichum truncatum, C. plurivorum, C. musicola, and C. sojae: Four Species Pathogenic to Soybean (Glycine max).</title>
        <authorList>
            <person name="Rogerio F."/>
            <person name="Boufleur T.R."/>
            <person name="Ciampi-Guillardi M."/>
            <person name="Sukno S.A."/>
            <person name="Thon M.R."/>
            <person name="Massola Junior N.S."/>
            <person name="Baroncelli R."/>
        </authorList>
    </citation>
    <scope>NUCLEOTIDE SEQUENCE [LARGE SCALE GENOMIC DNA]</scope>
    <source>
        <strain evidence="1 2">CMES1059</strain>
    </source>
</reference>
<keyword evidence="2" id="KW-1185">Reference proteome</keyword>
<gene>
    <name evidence="1" type="ORF">CTRU02_210575</name>
</gene>
<evidence type="ECO:0000313" key="2">
    <source>
        <dbReference type="Proteomes" id="UP000805649"/>
    </source>
</evidence>
<organism evidence="1 2">
    <name type="scientific">Colletotrichum truncatum</name>
    <name type="common">Anthracnose fungus</name>
    <name type="synonym">Colletotrichum capsici</name>
    <dbReference type="NCBI Taxonomy" id="5467"/>
    <lineage>
        <taxon>Eukaryota</taxon>
        <taxon>Fungi</taxon>
        <taxon>Dikarya</taxon>
        <taxon>Ascomycota</taxon>
        <taxon>Pezizomycotina</taxon>
        <taxon>Sordariomycetes</taxon>
        <taxon>Hypocreomycetidae</taxon>
        <taxon>Glomerellales</taxon>
        <taxon>Glomerellaceae</taxon>
        <taxon>Colletotrichum</taxon>
        <taxon>Colletotrichum truncatum species complex</taxon>
    </lineage>
</organism>
<protein>
    <submittedName>
        <fullName evidence="1">RNA-dependent RNA polymerase</fullName>
    </submittedName>
</protein>
<name>A0ACC3YPH2_COLTU</name>
<proteinExistence type="predicted"/>
<evidence type="ECO:0000313" key="1">
    <source>
        <dbReference type="EMBL" id="KAL0933776.1"/>
    </source>
</evidence>
<keyword evidence="1" id="KW-0696">RNA-directed RNA polymerase</keyword>
<sequence>MAPPPKLVYTQSAPTTPTKSTQGKPHHDVIEKLNNEYNLGIELPDETSTPRSRSTRAKFDIAFARNKKIVENIQHHYYMETGSLDKILHSFRFEARAASQKWLRSTSCYDSTSATPESPKATSPGEVLELQTLLINVLDKVGPQVKARIFERTQSGPASHGSFGGLTPRLRSTEGNPSNTPFSASANTSRSSLFSEASDPPRSTQETVPTPTFENQLQDLSLLDLDEPDSDDTSASQPVSSLDGFELVDLYSRLDDIWPSFPPWLDGAPLTVAWEITRIALHCDVDLSKVVMSYDDTWMDYNHLWRSLQAHPSFVGKAFPERPSTAAWTAGLCDFKSPQGQHVIFSATLHQTNTQNSGPVFSLMMRPIALDQGCRLHRRFGSDRFLDLLIPSPDSWQKPISNPSQSQEIIHWLSCHAHEFVGRQWQSFYAKDAGHKMPQKNVGFGPDPKPVYQDRIIMFAESDRGDDAVISKGLRALDSHHKPWPKISTQDMLDWLLQFDRNEGQSYLKLFTRIQLGLSKTTPILELNHEQIRHCSQDMLSPIGKVMNDGIGRMSRSLARMVRDVLGLEDTPSAIQGRLGSAKGMWIIDIKDTEDDLWIETWPSQRKWDCDFHDPEHRTLEIKSHATQPRSASLNIQFLPVLEDRARNKEAMREAVGNSLIDELKHELDEQRYAMDYPVQFRQWVNENSSSKFQRLAQNGVSFLAGLPDSKEEVMNFLIDGGFQPQEQKYLQDVAWQLREARCEKLKKKLNIKIPNSANLYMVVDFWGVLEENEVHICFSSKFQTQSFSDSMLHGCDVLVARSPAHLVSDIQRVKAVFKPELHSLKDVIVFSAKGKAPLADKLSGGDYDGDKAWVCWEPAIVSNFVNANIQPGPDLSKYLKRKKATYGDLVRLHGKANAISNFIEKSICFSLLPGFLGRVTNYKERLCYRINSVNNEYALRLSTLLGHLVDQAKQGYMFTAKDWEKFQRELLDSKDFKMLDEPAYKRDIWSCKRCPEHIIDYLKFTVAIPTINEELTKFKDAMNSKADISGYDLKSLQPNENEDKKQTAEYWDPTLARYYKYFKQLALQTPALEKVLQNLYNDLDEIKEQWSIRFASKLEKKDSPRIILEVYELWRAIQPREDEELSTHLTALLEQPFVNENYNTWALLRASTAFVRWHKHSSKLLWRMAGIQLQYLKSMEPSTSDKIPVTVVPSVYAALKPDAKFIRQTISRMNNGPEYRFESDTQDSFTDEE</sequence>
<accession>A0ACC3YPH2</accession>
<keyword evidence="1" id="KW-0548">Nucleotidyltransferase</keyword>
<dbReference type="EMBL" id="VUJX02000007">
    <property type="protein sequence ID" value="KAL0933776.1"/>
    <property type="molecule type" value="Genomic_DNA"/>
</dbReference>
<comment type="caution">
    <text evidence="1">The sequence shown here is derived from an EMBL/GenBank/DDBJ whole genome shotgun (WGS) entry which is preliminary data.</text>
</comment>